<keyword evidence="4" id="KW-1185">Reference proteome</keyword>
<protein>
    <submittedName>
        <fullName evidence="3">Aminomethyl-transferring glycine dehydrogenase subunit GcvPA</fullName>
        <ecNumber evidence="3">1.4.4.2</ecNumber>
    </submittedName>
</protein>
<dbReference type="Gene3D" id="3.90.1150.10">
    <property type="entry name" value="Aspartate Aminotransferase, domain 1"/>
    <property type="match status" value="1"/>
</dbReference>
<evidence type="ECO:0000313" key="3">
    <source>
        <dbReference type="EMBL" id="QOR71057.1"/>
    </source>
</evidence>
<name>A0A7M1SVE9_9MICO</name>
<dbReference type="InterPro" id="IPR049315">
    <property type="entry name" value="GDC-P_N"/>
</dbReference>
<feature type="domain" description="Glycine cleavage system P-protein N-terminal" evidence="2">
    <location>
        <begin position="9"/>
        <end position="440"/>
    </location>
</feature>
<dbReference type="Pfam" id="PF02347">
    <property type="entry name" value="GDC-P"/>
    <property type="match status" value="1"/>
</dbReference>
<evidence type="ECO:0000259" key="2">
    <source>
        <dbReference type="Pfam" id="PF02347"/>
    </source>
</evidence>
<evidence type="ECO:0000313" key="4">
    <source>
        <dbReference type="Proteomes" id="UP000593758"/>
    </source>
</evidence>
<dbReference type="Proteomes" id="UP000593758">
    <property type="component" value="Chromosome"/>
</dbReference>
<dbReference type="EMBL" id="CP063169">
    <property type="protein sequence ID" value="QOR71057.1"/>
    <property type="molecule type" value="Genomic_DNA"/>
</dbReference>
<dbReference type="InterPro" id="IPR015422">
    <property type="entry name" value="PyrdxlP-dep_Trfase_small"/>
</dbReference>
<keyword evidence="1 3" id="KW-0560">Oxidoreductase</keyword>
<dbReference type="InterPro" id="IPR023010">
    <property type="entry name" value="GcvPA"/>
</dbReference>
<proteinExistence type="predicted"/>
<dbReference type="RefSeq" id="WP_193497726.1">
    <property type="nucleotide sequence ID" value="NZ_CP063169.1"/>
</dbReference>
<dbReference type="PANTHER" id="PTHR42806:SF1">
    <property type="entry name" value="GLYCINE DEHYDROGENASE (DECARBOXYLATING)"/>
    <property type="match status" value="1"/>
</dbReference>
<dbReference type="GO" id="GO:0009116">
    <property type="term" value="P:nucleoside metabolic process"/>
    <property type="evidence" value="ECO:0007669"/>
    <property type="project" value="InterPro"/>
</dbReference>
<dbReference type="InterPro" id="IPR015424">
    <property type="entry name" value="PyrdxlP-dep_Trfase"/>
</dbReference>
<dbReference type="GO" id="GO:0004375">
    <property type="term" value="F:glycine dehydrogenase (decarboxylating) activity"/>
    <property type="evidence" value="ECO:0007669"/>
    <property type="project" value="UniProtKB-EC"/>
</dbReference>
<gene>
    <name evidence="3" type="primary">gcvPA</name>
    <name evidence="3" type="ORF">IM660_01715</name>
</gene>
<dbReference type="InterPro" id="IPR015421">
    <property type="entry name" value="PyrdxlP-dep_Trfase_major"/>
</dbReference>
<dbReference type="SUPFAM" id="SSF53383">
    <property type="entry name" value="PLP-dependent transferases"/>
    <property type="match status" value="1"/>
</dbReference>
<dbReference type="NCBIfam" id="NF001696">
    <property type="entry name" value="PRK00451.1"/>
    <property type="match status" value="1"/>
</dbReference>
<sequence>MTTPFVHPYLPNSAPEVRAEMLAAVGAESVEEFYADIPAALRLTGDLDLPEPLVAEADLSRHVRGILGKNRTRLSFLGAGTYHHHVPAVVDEVIGRSEFLTAYAGEPYEDHGRFQALFEYASLLAELLEVEVVNVPTYDSLQATATALSMAVRATGRTRILVASDVRADVLSKVEDFIRPYASLEHVPTVDGIADVAAVTALLGDDVAAVWVSTPSATGAVETAMTQLAEATHAVGGLLVAQTDPIGLGVLTPPAAQGADITCGDIQSLGIHAWFGGGHAGFVGVADDPRLVMEMPHRLFGLASTSVEGEYGFGDVAWDRTAFAHREEGKEWVGTAAALWGIAAGVYLALMGPQGMVELGETLLARTAYARKVLTALPGVSEADGAVHLREFVLHLPRPAAEVVEELRAKEIEAGVVLGEHELLVCVTEMTTQADIDLLARELGAVLGTATDATTHTPVLEEVAR</sequence>
<accession>A0A7M1SVE9</accession>
<dbReference type="Gene3D" id="3.40.640.10">
    <property type="entry name" value="Type I PLP-dependent aspartate aminotransferase-like (Major domain)"/>
    <property type="match status" value="1"/>
</dbReference>
<dbReference type="EC" id="1.4.4.2" evidence="3"/>
<dbReference type="PANTHER" id="PTHR42806">
    <property type="entry name" value="GLYCINE CLEAVAGE SYSTEM P-PROTEIN"/>
    <property type="match status" value="1"/>
</dbReference>
<dbReference type="AlphaFoldDB" id="A0A7M1SVE9"/>
<dbReference type="KEGG" id="halt:IM660_01715"/>
<organism evidence="3 4">
    <name type="scientific">Ruania alkalisoli</name>
    <dbReference type="NCBI Taxonomy" id="2779775"/>
    <lineage>
        <taxon>Bacteria</taxon>
        <taxon>Bacillati</taxon>
        <taxon>Actinomycetota</taxon>
        <taxon>Actinomycetes</taxon>
        <taxon>Micrococcales</taxon>
        <taxon>Ruaniaceae</taxon>
        <taxon>Ruania</taxon>
    </lineage>
</organism>
<evidence type="ECO:0000256" key="1">
    <source>
        <dbReference type="ARBA" id="ARBA00023002"/>
    </source>
</evidence>
<reference evidence="3 4" key="1">
    <citation type="submission" date="2020-10" db="EMBL/GenBank/DDBJ databases">
        <title>Haloactinobacterium sp. RN3S43, a bacterium isolated from saline soil.</title>
        <authorList>
            <person name="Sun J.-Q."/>
        </authorList>
    </citation>
    <scope>NUCLEOTIDE SEQUENCE [LARGE SCALE GENOMIC DNA]</scope>
    <source>
        <strain evidence="3 4">RN3S43</strain>
    </source>
</reference>